<evidence type="ECO:0000313" key="3">
    <source>
        <dbReference type="Proteomes" id="UP000431080"/>
    </source>
</evidence>
<dbReference type="InterPro" id="IPR011990">
    <property type="entry name" value="TPR-like_helical_dom_sf"/>
</dbReference>
<gene>
    <name evidence="2" type="ORF">GE115_01785</name>
</gene>
<sequence length="193" mass="20682">MTDAPETNTRETDAEADGWERRIDEVWTLAAGSLVDDEVIARIDAIAAERGDDDARAVFERAGARDSAGRPDEAVPLYRRALELGLDAEHRPQAVVQLASSIRNLGDAAEALRLIEEEHREHPDAPYRDEVAAFLALALVSTGDARRGASVALTALAPHLRRYTRSMTAYAAMLVADDETDAASNASGAASSA</sequence>
<organism evidence="2 3">
    <name type="scientific">Agromyces agglutinans</name>
    <dbReference type="NCBI Taxonomy" id="2662258"/>
    <lineage>
        <taxon>Bacteria</taxon>
        <taxon>Bacillati</taxon>
        <taxon>Actinomycetota</taxon>
        <taxon>Actinomycetes</taxon>
        <taxon>Micrococcales</taxon>
        <taxon>Microbacteriaceae</taxon>
        <taxon>Agromyces</taxon>
    </lineage>
</organism>
<comment type="caution">
    <text evidence="2">The sequence shown here is derived from an EMBL/GenBank/DDBJ whole genome shotgun (WGS) entry which is preliminary data.</text>
</comment>
<feature type="domain" description="Tetratrico peptide repeat group 5" evidence="1">
    <location>
        <begin position="56"/>
        <end position="174"/>
    </location>
</feature>
<dbReference type="Pfam" id="PF12688">
    <property type="entry name" value="TPR_5"/>
    <property type="match status" value="1"/>
</dbReference>
<keyword evidence="3" id="KW-1185">Reference proteome</keyword>
<dbReference type="AlphaFoldDB" id="A0A6I2F1Y5"/>
<reference evidence="2 3" key="1">
    <citation type="submission" date="2019-10" db="EMBL/GenBank/DDBJ databases">
        <authorList>
            <person name="Nie G."/>
            <person name="Ming H."/>
            <person name="Yi B."/>
        </authorList>
    </citation>
    <scope>NUCLEOTIDE SEQUENCE [LARGE SCALE GENOMIC DNA]</scope>
    <source>
        <strain evidence="2 3">CFH 90414</strain>
    </source>
</reference>
<evidence type="ECO:0000259" key="1">
    <source>
        <dbReference type="Pfam" id="PF12688"/>
    </source>
</evidence>
<dbReference type="Gene3D" id="1.25.40.10">
    <property type="entry name" value="Tetratricopeptide repeat domain"/>
    <property type="match status" value="1"/>
</dbReference>
<dbReference type="SUPFAM" id="SSF48452">
    <property type="entry name" value="TPR-like"/>
    <property type="match status" value="1"/>
</dbReference>
<evidence type="ECO:0000313" key="2">
    <source>
        <dbReference type="EMBL" id="MRG58609.1"/>
    </source>
</evidence>
<proteinExistence type="predicted"/>
<protein>
    <submittedName>
        <fullName evidence="2">Tetratricopeptide repeat protein</fullName>
    </submittedName>
</protein>
<accession>A0A6I2F1Y5</accession>
<dbReference type="InterPro" id="IPR041656">
    <property type="entry name" value="TPR_5"/>
</dbReference>
<dbReference type="RefSeq" id="WP_153683076.1">
    <property type="nucleotide sequence ID" value="NZ_WJIF01000001.1"/>
</dbReference>
<dbReference type="EMBL" id="WJIF01000001">
    <property type="protein sequence ID" value="MRG58609.1"/>
    <property type="molecule type" value="Genomic_DNA"/>
</dbReference>
<name>A0A6I2F1Y5_9MICO</name>
<dbReference type="Proteomes" id="UP000431080">
    <property type="component" value="Unassembled WGS sequence"/>
</dbReference>